<organism evidence="1 2">
    <name type="scientific">Agrobacterium tumefaciens</name>
    <dbReference type="NCBI Taxonomy" id="358"/>
    <lineage>
        <taxon>Bacteria</taxon>
        <taxon>Pseudomonadati</taxon>
        <taxon>Pseudomonadota</taxon>
        <taxon>Alphaproteobacteria</taxon>
        <taxon>Hyphomicrobiales</taxon>
        <taxon>Rhizobiaceae</taxon>
        <taxon>Rhizobium/Agrobacterium group</taxon>
        <taxon>Agrobacterium</taxon>
        <taxon>Agrobacterium tumefaciens complex</taxon>
    </lineage>
</organism>
<keyword evidence="1" id="KW-0614">Plasmid</keyword>
<dbReference type="AlphaFoldDB" id="A0AAP9J9A2"/>
<evidence type="ECO:0000313" key="2">
    <source>
        <dbReference type="Proteomes" id="UP000222296"/>
    </source>
</evidence>
<name>A0AAP9J9A2_AGRTU</name>
<sequence>MQNDSIGFPKSLPEYALQGKLQDPLVAVLGGIILVSNVAERRDERWDTWLGNLANWFPNLPDAAAIYGYRCLQKGQGDAAGHWLRRSIDQGLPYFTATFRLLTLSLSQLGDREALDLISPAATAVDVTQPFTVIHVPWADQF</sequence>
<proteinExistence type="predicted"/>
<accession>A0AAP9J9A2</accession>
<reference evidence="1 2" key="1">
    <citation type="journal article" date="2017" name="Genome Announc.">
        <title>Draft Genome Sequence of Agrobacterium tumefaciens Biovar 1 Strain 186, Isolated from Walnut.</title>
        <authorList>
            <person name="Poret-Peterson A.T."/>
            <person name="Bhatnagar S."/>
            <person name="McClean A.E."/>
            <person name="Kluepfel D.A."/>
        </authorList>
    </citation>
    <scope>NUCLEOTIDE SEQUENCE [LARGE SCALE GENOMIC DNA]</scope>
    <source>
        <strain evidence="1 2">186</strain>
    </source>
</reference>
<dbReference type="RefSeq" id="WP_099087003.1">
    <property type="nucleotide sequence ID" value="NZ_CP042276.1"/>
</dbReference>
<gene>
    <name evidence="1" type="ORF">CG010_026210</name>
</gene>
<geneLocation type="plasmid" evidence="2">
    <name>pat</name>
</geneLocation>
<protein>
    <submittedName>
        <fullName evidence="1">Uncharacterized protein</fullName>
    </submittedName>
</protein>
<dbReference type="Proteomes" id="UP000222296">
    <property type="component" value="Plasmid pAt"/>
</dbReference>
<evidence type="ECO:0000313" key="1">
    <source>
        <dbReference type="EMBL" id="QDY97652.1"/>
    </source>
</evidence>
<dbReference type="EMBL" id="CP042276">
    <property type="protein sequence ID" value="QDY97652.1"/>
    <property type="molecule type" value="Genomic_DNA"/>
</dbReference>